<evidence type="ECO:0000313" key="2">
    <source>
        <dbReference type="EMBL" id="RPD56559.1"/>
    </source>
</evidence>
<dbReference type="AlphaFoldDB" id="A0A5C2RZT1"/>
<feature type="signal peptide" evidence="1">
    <location>
        <begin position="1"/>
        <end position="16"/>
    </location>
</feature>
<sequence>MTPRVVRLLLCAPLHGELLTTNCAPDEFDSRCICSLVLATSCGALFLGGDGTDVTRRVSALGNVGFGRASLRARRPFTSYVTHRHRILQPGRILPAPRVQCGLECVGDHDGLRWLMSPPNCGLNHFSTAAWQSGGIAPRTPADRWFNGSICA</sequence>
<feature type="chain" id="PRO_5023041035" description="Secreted protein" evidence="1">
    <location>
        <begin position="17"/>
        <end position="152"/>
    </location>
</feature>
<proteinExistence type="predicted"/>
<gene>
    <name evidence="2" type="ORF">L227DRAFT_254557</name>
</gene>
<protein>
    <recommendedName>
        <fullName evidence="4">Secreted protein</fullName>
    </recommendedName>
</protein>
<evidence type="ECO:0000313" key="3">
    <source>
        <dbReference type="Proteomes" id="UP000313359"/>
    </source>
</evidence>
<accession>A0A5C2RZT1</accession>
<reference evidence="2" key="1">
    <citation type="journal article" date="2018" name="Genome Biol. Evol.">
        <title>Genomics and development of Lentinus tigrinus, a white-rot wood-decaying mushroom with dimorphic fruiting bodies.</title>
        <authorList>
            <person name="Wu B."/>
            <person name="Xu Z."/>
            <person name="Knudson A."/>
            <person name="Carlson A."/>
            <person name="Chen N."/>
            <person name="Kovaka S."/>
            <person name="LaButti K."/>
            <person name="Lipzen A."/>
            <person name="Pennachio C."/>
            <person name="Riley R."/>
            <person name="Schakwitz W."/>
            <person name="Umezawa K."/>
            <person name="Ohm R.A."/>
            <person name="Grigoriev I.V."/>
            <person name="Nagy L.G."/>
            <person name="Gibbons J."/>
            <person name="Hibbett D."/>
        </authorList>
    </citation>
    <scope>NUCLEOTIDE SEQUENCE [LARGE SCALE GENOMIC DNA]</scope>
    <source>
        <strain evidence="2">ALCF2SS1-6</strain>
    </source>
</reference>
<dbReference type="Proteomes" id="UP000313359">
    <property type="component" value="Unassembled WGS sequence"/>
</dbReference>
<keyword evidence="1" id="KW-0732">Signal</keyword>
<keyword evidence="3" id="KW-1185">Reference proteome</keyword>
<dbReference type="EMBL" id="ML122287">
    <property type="protein sequence ID" value="RPD56559.1"/>
    <property type="molecule type" value="Genomic_DNA"/>
</dbReference>
<evidence type="ECO:0000256" key="1">
    <source>
        <dbReference type="SAM" id="SignalP"/>
    </source>
</evidence>
<evidence type="ECO:0008006" key="4">
    <source>
        <dbReference type="Google" id="ProtNLM"/>
    </source>
</evidence>
<organism evidence="2 3">
    <name type="scientific">Lentinus tigrinus ALCF2SS1-6</name>
    <dbReference type="NCBI Taxonomy" id="1328759"/>
    <lineage>
        <taxon>Eukaryota</taxon>
        <taxon>Fungi</taxon>
        <taxon>Dikarya</taxon>
        <taxon>Basidiomycota</taxon>
        <taxon>Agaricomycotina</taxon>
        <taxon>Agaricomycetes</taxon>
        <taxon>Polyporales</taxon>
        <taxon>Polyporaceae</taxon>
        <taxon>Lentinus</taxon>
    </lineage>
</organism>
<name>A0A5C2RZT1_9APHY</name>